<sequence length="129" mass="14675">MRVTGFYNICGRVKEDTAHALFSCLHARQLWSSMREVWLLPSDSDMQIHSSNWFSKIINNIPAQMLENTLLAAWRAWYARNEITHGKPLPSIESSRHFLCSYLNTLKNVGELPVETILKGKSVALSTSP</sequence>
<gene>
    <name evidence="1" type="ORF">QYE76_032597</name>
</gene>
<proteinExistence type="predicted"/>
<reference evidence="1" key="1">
    <citation type="submission" date="2023-07" db="EMBL/GenBank/DDBJ databases">
        <title>A chromosome-level genome assembly of Lolium multiflorum.</title>
        <authorList>
            <person name="Chen Y."/>
            <person name="Copetti D."/>
            <person name="Kolliker R."/>
            <person name="Studer B."/>
        </authorList>
    </citation>
    <scope>NUCLEOTIDE SEQUENCE</scope>
    <source>
        <strain evidence="1">02402/16</strain>
        <tissue evidence="1">Leaf</tissue>
    </source>
</reference>
<keyword evidence="2" id="KW-1185">Reference proteome</keyword>
<protein>
    <recommendedName>
        <fullName evidence="3">Reverse transcriptase zinc-binding domain-containing protein</fullName>
    </recommendedName>
</protein>
<evidence type="ECO:0000313" key="2">
    <source>
        <dbReference type="Proteomes" id="UP001231189"/>
    </source>
</evidence>
<dbReference type="AlphaFoldDB" id="A0AAD8QX48"/>
<accession>A0AAD8QX48</accession>
<evidence type="ECO:0000313" key="1">
    <source>
        <dbReference type="EMBL" id="KAK1608924.1"/>
    </source>
</evidence>
<comment type="caution">
    <text evidence="1">The sequence shown here is derived from an EMBL/GenBank/DDBJ whole genome shotgun (WGS) entry which is preliminary data.</text>
</comment>
<evidence type="ECO:0008006" key="3">
    <source>
        <dbReference type="Google" id="ProtNLM"/>
    </source>
</evidence>
<name>A0AAD8QX48_LOLMU</name>
<organism evidence="1 2">
    <name type="scientific">Lolium multiflorum</name>
    <name type="common">Italian ryegrass</name>
    <name type="synonym">Lolium perenne subsp. multiflorum</name>
    <dbReference type="NCBI Taxonomy" id="4521"/>
    <lineage>
        <taxon>Eukaryota</taxon>
        <taxon>Viridiplantae</taxon>
        <taxon>Streptophyta</taxon>
        <taxon>Embryophyta</taxon>
        <taxon>Tracheophyta</taxon>
        <taxon>Spermatophyta</taxon>
        <taxon>Magnoliopsida</taxon>
        <taxon>Liliopsida</taxon>
        <taxon>Poales</taxon>
        <taxon>Poaceae</taxon>
        <taxon>BOP clade</taxon>
        <taxon>Pooideae</taxon>
        <taxon>Poodae</taxon>
        <taxon>Poeae</taxon>
        <taxon>Poeae Chloroplast Group 2 (Poeae type)</taxon>
        <taxon>Loliodinae</taxon>
        <taxon>Loliinae</taxon>
        <taxon>Lolium</taxon>
    </lineage>
</organism>
<dbReference type="Proteomes" id="UP001231189">
    <property type="component" value="Unassembled WGS sequence"/>
</dbReference>
<dbReference type="EMBL" id="JAUUTY010000007">
    <property type="protein sequence ID" value="KAK1608924.1"/>
    <property type="molecule type" value="Genomic_DNA"/>
</dbReference>